<feature type="non-terminal residue" evidence="2">
    <location>
        <position position="469"/>
    </location>
</feature>
<feature type="region of interest" description="Disordered" evidence="1">
    <location>
        <begin position="367"/>
        <end position="406"/>
    </location>
</feature>
<dbReference type="SUPFAM" id="SSF75399">
    <property type="entry name" value="Plakin repeat"/>
    <property type="match status" value="1"/>
</dbReference>
<dbReference type="OrthoDB" id="6268792at2759"/>
<feature type="compositionally biased region" description="Low complexity" evidence="1">
    <location>
        <begin position="452"/>
        <end position="469"/>
    </location>
</feature>
<evidence type="ECO:0000313" key="2">
    <source>
        <dbReference type="EMBL" id="VEL27472.1"/>
    </source>
</evidence>
<feature type="region of interest" description="Disordered" evidence="1">
    <location>
        <begin position="425"/>
        <end position="469"/>
    </location>
</feature>
<protein>
    <submittedName>
        <fullName evidence="2">Uncharacterized protein</fullName>
    </submittedName>
</protein>
<reference evidence="2" key="1">
    <citation type="submission" date="2018-11" db="EMBL/GenBank/DDBJ databases">
        <authorList>
            <consortium name="Pathogen Informatics"/>
        </authorList>
    </citation>
    <scope>NUCLEOTIDE SEQUENCE</scope>
</reference>
<dbReference type="InterPro" id="IPR035915">
    <property type="entry name" value="Plakin_repeat_sf"/>
</dbReference>
<dbReference type="EMBL" id="CAAALY010087496">
    <property type="protein sequence ID" value="VEL27472.1"/>
    <property type="molecule type" value="Genomic_DNA"/>
</dbReference>
<name>A0A3S5ASS0_9PLAT</name>
<accession>A0A3S5ASS0</accession>
<comment type="caution">
    <text evidence="2">The sequence shown here is derived from an EMBL/GenBank/DDBJ whole genome shotgun (WGS) entry which is preliminary data.</text>
</comment>
<proteinExistence type="predicted"/>
<evidence type="ECO:0000256" key="1">
    <source>
        <dbReference type="SAM" id="MobiDB-lite"/>
    </source>
</evidence>
<organism evidence="2 3">
    <name type="scientific">Protopolystoma xenopodis</name>
    <dbReference type="NCBI Taxonomy" id="117903"/>
    <lineage>
        <taxon>Eukaryota</taxon>
        <taxon>Metazoa</taxon>
        <taxon>Spiralia</taxon>
        <taxon>Lophotrochozoa</taxon>
        <taxon>Platyhelminthes</taxon>
        <taxon>Monogenea</taxon>
        <taxon>Polyopisthocotylea</taxon>
        <taxon>Polystomatidea</taxon>
        <taxon>Polystomatidae</taxon>
        <taxon>Protopolystoma</taxon>
    </lineage>
</organism>
<evidence type="ECO:0000313" key="3">
    <source>
        <dbReference type="Proteomes" id="UP000784294"/>
    </source>
</evidence>
<keyword evidence="3" id="KW-1185">Reference proteome</keyword>
<sequence length="469" mass="51005">MLTWHINANSFDPCVSIASAPSSSQCCVYLRQRNIQYELIEARHPPGGSRWDDIREVANPNTGIFAPVSLALRHGWIRLCEGQNLYVNTTTGTAIPLETALSQGRIRLGWPSATPSDPAASGTPQLLLAERVFHGWRRALIGYMLDTQTGDLVSSTVAFARGLLDISGRYIRVLDTQTGTWISLEEAVGKQILSVEPCPRQLIGLASSARGGESDDGSEDSLEGRVEEAESCRVFRISHIRPGGESGDWLEPLQAQQLGLFQWQTGDVAADLLARPFNLTNQQRATGIPPNSKKLGPESFVPISWISLLSARQSGWIRLREESEPYRWLPTSSRNPEPFQATEVHTASSQRLAILANEVSLVAPTSTATLSGPLPPGAGQQYHISQTQHPLNPPGSPKRTNSSPEFCRLTGQSVGIRARDPFSIHFPPPQISPVQHQIPGPISPVGHLSGNLSSLSARRAQAAHSSYQP</sequence>
<gene>
    <name evidence="2" type="ORF">PXEA_LOCUS20912</name>
</gene>
<dbReference type="AlphaFoldDB" id="A0A3S5ASS0"/>
<dbReference type="Proteomes" id="UP000784294">
    <property type="component" value="Unassembled WGS sequence"/>
</dbReference>
<dbReference type="Gene3D" id="3.90.1290.10">
    <property type="entry name" value="Plakin repeat"/>
    <property type="match status" value="1"/>
</dbReference>